<evidence type="ECO:0000313" key="1">
    <source>
        <dbReference type="EMBL" id="CAG8425513.1"/>
    </source>
</evidence>
<protein>
    <submittedName>
        <fullName evidence="1">Uncharacterized protein</fullName>
    </submittedName>
</protein>
<dbReference type="Proteomes" id="UP001152646">
    <property type="component" value="Unassembled WGS sequence"/>
</dbReference>
<gene>
    <name evidence="1" type="ORF">PSALAMII_LOCUS10678</name>
</gene>
<comment type="caution">
    <text evidence="1">The sequence shown here is derived from an EMBL/GenBank/DDBJ whole genome shotgun (WGS) entry which is preliminary data.</text>
</comment>
<evidence type="ECO:0000313" key="2">
    <source>
        <dbReference type="Proteomes" id="UP001152646"/>
    </source>
</evidence>
<organism evidence="1 2">
    <name type="scientific">Penicillium salamii</name>
    <dbReference type="NCBI Taxonomy" id="1612424"/>
    <lineage>
        <taxon>Eukaryota</taxon>
        <taxon>Fungi</taxon>
        <taxon>Dikarya</taxon>
        <taxon>Ascomycota</taxon>
        <taxon>Pezizomycotina</taxon>
        <taxon>Eurotiomycetes</taxon>
        <taxon>Eurotiomycetidae</taxon>
        <taxon>Eurotiales</taxon>
        <taxon>Aspergillaceae</taxon>
        <taxon>Penicillium</taxon>
    </lineage>
</organism>
<name>A0A9W4JXD2_9EURO</name>
<accession>A0A9W4JXD2</accession>
<dbReference type="OrthoDB" id="76567at2759"/>
<sequence>MSFQDFLPSTTPRYRYKGYRECLRLFEEEYEKFEHEEDPLGCAYNPYFIMNIDERSFLECFVNSEDNLLTLSWEIYDHVYQSTLLKMESPAHAVAIGTFNTIFSAWARKVTDPILFNTTTRTVRGRSRTKKADISFTPAEVPSGWSHKWPTFVGEVAWSEPRSKLIEDMRFWLEDQESSVNVAITISVLRGRILIESWEVSDNKPPSPTQMIEIVRNPLPGRPQVSGRLEIKFSDVFLMEPKPGARERNFLMTTADMHELATGIWEYQYSAGSNNSQ</sequence>
<proteinExistence type="predicted"/>
<dbReference type="AlphaFoldDB" id="A0A9W4JXD2"/>
<reference evidence="1" key="1">
    <citation type="submission" date="2021-07" db="EMBL/GenBank/DDBJ databases">
        <authorList>
            <person name="Branca A.L. A."/>
        </authorList>
    </citation>
    <scope>NUCLEOTIDE SEQUENCE</scope>
</reference>
<dbReference type="EMBL" id="CAJVPA010000251">
    <property type="protein sequence ID" value="CAG8425513.1"/>
    <property type="molecule type" value="Genomic_DNA"/>
</dbReference>